<feature type="region of interest" description="Disordered" evidence="2">
    <location>
        <begin position="435"/>
        <end position="459"/>
    </location>
</feature>
<feature type="compositionally biased region" description="Low complexity" evidence="2">
    <location>
        <begin position="435"/>
        <end position="444"/>
    </location>
</feature>
<keyword evidence="3" id="KW-1185">Reference proteome</keyword>
<dbReference type="RefSeq" id="XP_026899713.1">
    <property type="nucleotide sequence ID" value="XM_027043912.2"/>
</dbReference>
<keyword evidence="1" id="KW-0175">Coiled coil</keyword>
<protein>
    <submittedName>
        <fullName evidence="4">Coiled-coil domain-containing protein 62 isoform X9</fullName>
    </submittedName>
</protein>
<accession>A0A6J1Y4Q2</accession>
<sequence>MNPSATLFAGRQNIGSEVEISTIEKQRKELQLLIGELKDRDKELNDMVAVHQRQLLSWEEDRQKVLTLEERCSKLEGQKHISSISSTLLYASILKGLTGELHKRTEIIRSLTKKVKTLESNQTEYQAALQKTQLQLQEMAQKATHSSLLSEDLEARNENLSNTLVELSAQVGQLQAREQALTTMIKLKDKDIIEAVNHIADCSGKFKLLEHALRDAKMVETCIVKEKQDYKQKLKALKIEVSKLKEDLNEKTTENNEQREEIIRLKQEKSCLHDELVFTAQREKRKDELLDIAKSKQERTDAELRNLRQIYVKQQSDLQFLNFNVENSQELLQIYDSKMEESKVLESSELFAIQHSHCLGASKSAAREDERLIETGPSPDTKNSPKILLFNKEAPLSNEKDDFSPTSKLQRLLAESRQMVTDLELSTLLPISSESFSSSANNNLEVSEESAQKNTLLTN</sequence>
<name>A0A6J1Y4Q2_ACIJB</name>
<evidence type="ECO:0000256" key="2">
    <source>
        <dbReference type="SAM" id="MobiDB-lite"/>
    </source>
</evidence>
<evidence type="ECO:0000313" key="4">
    <source>
        <dbReference type="RefSeq" id="XP_026899713.1"/>
    </source>
</evidence>
<feature type="coiled-coil region" evidence="1">
    <location>
        <begin position="227"/>
        <end position="275"/>
    </location>
</feature>
<evidence type="ECO:0000256" key="1">
    <source>
        <dbReference type="SAM" id="Coils"/>
    </source>
</evidence>
<gene>
    <name evidence="4" type="primary">CCDC62</name>
</gene>
<evidence type="ECO:0000313" key="3">
    <source>
        <dbReference type="Proteomes" id="UP001652583"/>
    </source>
</evidence>
<dbReference type="CTD" id="84660"/>
<dbReference type="Proteomes" id="UP001652583">
    <property type="component" value="Chromosome D3"/>
</dbReference>
<organism evidence="3 4">
    <name type="scientific">Acinonyx jubatus</name>
    <name type="common">Cheetah</name>
    <dbReference type="NCBI Taxonomy" id="32536"/>
    <lineage>
        <taxon>Eukaryota</taxon>
        <taxon>Metazoa</taxon>
        <taxon>Chordata</taxon>
        <taxon>Craniata</taxon>
        <taxon>Vertebrata</taxon>
        <taxon>Euteleostomi</taxon>
        <taxon>Mammalia</taxon>
        <taxon>Eutheria</taxon>
        <taxon>Laurasiatheria</taxon>
        <taxon>Carnivora</taxon>
        <taxon>Feliformia</taxon>
        <taxon>Felidae</taxon>
        <taxon>Felinae</taxon>
        <taxon>Acinonyx</taxon>
    </lineage>
</organism>
<dbReference type="AlphaFoldDB" id="A0A6J1Y4Q2"/>
<feature type="coiled-coil region" evidence="1">
    <location>
        <begin position="108"/>
        <end position="177"/>
    </location>
</feature>
<proteinExistence type="predicted"/>
<dbReference type="GeneID" id="106967567"/>
<reference evidence="4" key="1">
    <citation type="submission" date="2025-08" db="UniProtKB">
        <authorList>
            <consortium name="RefSeq"/>
        </authorList>
    </citation>
    <scope>IDENTIFICATION</scope>
    <source>
        <tissue evidence="4">Blood</tissue>
    </source>
</reference>